<protein>
    <submittedName>
        <fullName evidence="1">Uncharacterized protein</fullName>
    </submittedName>
</protein>
<proteinExistence type="predicted"/>
<reference evidence="1" key="1">
    <citation type="journal article" date="2021" name="Proc. Natl. Acad. Sci. U.S.A.">
        <title>A Catalog of Tens of Thousands of Viruses from Human Metagenomes Reveals Hidden Associations with Chronic Diseases.</title>
        <authorList>
            <person name="Tisza M.J."/>
            <person name="Buck C.B."/>
        </authorList>
    </citation>
    <scope>NUCLEOTIDE SEQUENCE</scope>
    <source>
        <strain evidence="1">CtD6g5</strain>
    </source>
</reference>
<sequence length="115" mass="13456">MEINIIDLIPVGKENAIKREQLTRLCFQYGLIADVKDKDRAMRDLIGEARMEHPIINMSHGDGYYQPRKDSKEEMAELNAFIRQEERRGINSIRRVGVAKATYEDFIRGRFERVT</sequence>
<name>A0A8S5MS48_9CAUD</name>
<dbReference type="EMBL" id="BK014970">
    <property type="protein sequence ID" value="DAD84994.1"/>
    <property type="molecule type" value="Genomic_DNA"/>
</dbReference>
<evidence type="ECO:0000313" key="1">
    <source>
        <dbReference type="EMBL" id="DAD84994.1"/>
    </source>
</evidence>
<accession>A0A8S5MS48</accession>
<organism evidence="1">
    <name type="scientific">Siphoviridae sp. ctD6g5</name>
    <dbReference type="NCBI Taxonomy" id="2826196"/>
    <lineage>
        <taxon>Viruses</taxon>
        <taxon>Duplodnaviria</taxon>
        <taxon>Heunggongvirae</taxon>
        <taxon>Uroviricota</taxon>
        <taxon>Caudoviricetes</taxon>
    </lineage>
</organism>